<protein>
    <recommendedName>
        <fullName evidence="9">Carbohydrate sulfotransferase</fullName>
        <ecNumber evidence="9">2.8.2.-</ecNumber>
    </recommendedName>
</protein>
<dbReference type="EMBL" id="KT000413">
    <property type="protein sequence ID" value="ANI86011.1"/>
    <property type="molecule type" value="mRNA"/>
</dbReference>
<evidence type="ECO:0000256" key="2">
    <source>
        <dbReference type="ARBA" id="ARBA00006339"/>
    </source>
</evidence>
<sequence length="248" mass="29146">MSLARARFPRPSVQQLQEALPNALSFLIVREPYERLLSAYRNKIEGAKNPYYRKLSKHIAQQSRYNQVQMADVPNTVRSGPTFPEFVDYIINSRKFDEHWAPYHSFCTPCNVNFTVIAKMETLDRDEEYIIHKAGLQRLLLPSHFRFKPRTAINKARDGKATAALVEKYYSQLTKKQMEKLHKIYGTDFEMFDYNATKDGKATAALVEKYYSQLTKKQMEKLHKIYGTDFEMFDYNATKYFNFVQSEQ</sequence>
<dbReference type="PANTHER" id="PTHR12137">
    <property type="entry name" value="CARBOHYDRATE SULFOTRANSFERASE"/>
    <property type="match status" value="1"/>
</dbReference>
<dbReference type="Pfam" id="PF03567">
    <property type="entry name" value="Sulfotransfer_2"/>
    <property type="match status" value="2"/>
</dbReference>
<dbReference type="SUPFAM" id="SSF52540">
    <property type="entry name" value="P-loop containing nucleoside triphosphate hydrolases"/>
    <property type="match status" value="1"/>
</dbReference>
<keyword evidence="7" id="KW-0472">Membrane</keyword>
<dbReference type="InterPro" id="IPR005331">
    <property type="entry name" value="Sulfotransferase"/>
</dbReference>
<evidence type="ECO:0000256" key="6">
    <source>
        <dbReference type="ARBA" id="ARBA00023034"/>
    </source>
</evidence>
<proteinExistence type="evidence at transcript level"/>
<evidence type="ECO:0000313" key="10">
    <source>
        <dbReference type="EMBL" id="ANI86011.1"/>
    </source>
</evidence>
<keyword evidence="5" id="KW-1133">Transmembrane helix</keyword>
<evidence type="ECO:0000256" key="7">
    <source>
        <dbReference type="ARBA" id="ARBA00023136"/>
    </source>
</evidence>
<evidence type="ECO:0000256" key="8">
    <source>
        <dbReference type="ARBA" id="ARBA00023180"/>
    </source>
</evidence>
<keyword evidence="3 9" id="KW-0808">Transferase</keyword>
<keyword evidence="9" id="KW-0119">Carbohydrate metabolism</keyword>
<dbReference type="GO" id="GO:0000139">
    <property type="term" value="C:Golgi membrane"/>
    <property type="evidence" value="ECO:0007669"/>
    <property type="project" value="UniProtKB-SubCell"/>
</dbReference>
<comment type="subcellular location">
    <subcellularLocation>
        <location evidence="1 9">Golgi apparatus membrane</location>
        <topology evidence="1 9">Single-pass type II membrane protein</topology>
    </subcellularLocation>
</comment>
<accession>A0A1B0Y0C1</accession>
<dbReference type="InterPro" id="IPR018011">
    <property type="entry name" value="Carb_sulfotrans_8-10"/>
</dbReference>
<dbReference type="GO" id="GO:0016051">
    <property type="term" value="P:carbohydrate biosynthetic process"/>
    <property type="evidence" value="ECO:0007669"/>
    <property type="project" value="InterPro"/>
</dbReference>
<dbReference type="GO" id="GO:0008146">
    <property type="term" value="F:sulfotransferase activity"/>
    <property type="evidence" value="ECO:0007669"/>
    <property type="project" value="InterPro"/>
</dbReference>
<dbReference type="PANTHER" id="PTHR12137:SF30">
    <property type="entry name" value="CARBOHYDRATE SULFOTRANSFERASE"/>
    <property type="match status" value="1"/>
</dbReference>
<dbReference type="EC" id="2.8.2.-" evidence="9"/>
<name>A0A1B0Y0C1_LOCMI</name>
<dbReference type="Gene3D" id="3.40.50.300">
    <property type="entry name" value="P-loop containing nucleotide triphosphate hydrolases"/>
    <property type="match status" value="1"/>
</dbReference>
<keyword evidence="4" id="KW-0812">Transmembrane</keyword>
<evidence type="ECO:0000256" key="3">
    <source>
        <dbReference type="ARBA" id="ARBA00022679"/>
    </source>
</evidence>
<evidence type="ECO:0000256" key="5">
    <source>
        <dbReference type="ARBA" id="ARBA00022989"/>
    </source>
</evidence>
<evidence type="ECO:0000256" key="1">
    <source>
        <dbReference type="ARBA" id="ARBA00004323"/>
    </source>
</evidence>
<comment type="similarity">
    <text evidence="2 9">Belongs to the sulfotransferase 2 family.</text>
</comment>
<keyword evidence="6 9" id="KW-0333">Golgi apparatus</keyword>
<reference evidence="10" key="1">
    <citation type="submission" date="2015-06" db="EMBL/GenBank/DDBJ databases">
        <title>Brain sulfation as a general mechanism for regulating animal behavioural plasticity.</title>
        <authorList>
            <person name="Tong X."/>
        </authorList>
    </citation>
    <scope>NUCLEOTIDE SEQUENCE</scope>
    <source>
        <strain evidence="10">SULT-00767</strain>
    </source>
</reference>
<organism evidence="10">
    <name type="scientific">Locusta migratoria migratoria</name>
    <name type="common">Asiatic migratory locust</name>
    <dbReference type="NCBI Taxonomy" id="238695"/>
    <lineage>
        <taxon>Eukaryota</taxon>
        <taxon>Metazoa</taxon>
        <taxon>Ecdysozoa</taxon>
        <taxon>Arthropoda</taxon>
        <taxon>Hexapoda</taxon>
        <taxon>Insecta</taxon>
        <taxon>Pterygota</taxon>
        <taxon>Neoptera</taxon>
        <taxon>Polyneoptera</taxon>
        <taxon>Orthoptera</taxon>
        <taxon>Caelifera</taxon>
        <taxon>Acrididea</taxon>
        <taxon>Acridomorpha</taxon>
        <taxon>Acridoidea</taxon>
        <taxon>Acrididae</taxon>
        <taxon>Oedipodinae</taxon>
        <taxon>Locusta</taxon>
    </lineage>
</organism>
<evidence type="ECO:0000256" key="9">
    <source>
        <dbReference type="RuleBase" id="RU364020"/>
    </source>
</evidence>
<dbReference type="InterPro" id="IPR027417">
    <property type="entry name" value="P-loop_NTPase"/>
</dbReference>
<keyword evidence="9" id="KW-0735">Signal-anchor</keyword>
<keyword evidence="8 9" id="KW-0325">Glycoprotein</keyword>
<evidence type="ECO:0000256" key="4">
    <source>
        <dbReference type="ARBA" id="ARBA00022692"/>
    </source>
</evidence>
<dbReference type="AlphaFoldDB" id="A0A1B0Y0C1"/>